<name>A0A7U3Q189_EPIFF</name>
<accession>A0A7U3Q189</accession>
<reference evidence="2 3" key="1">
    <citation type="journal article" date="2018" name="PLoS Genet.">
        <title>Repeat elements organise 3D genome structure and mediate transcription in the filamentous fungus Epichloe festucae.</title>
        <authorList>
            <person name="Winter D.J."/>
            <person name="Ganley A.R.D."/>
            <person name="Young C.A."/>
            <person name="Liachko I."/>
            <person name="Schardl C.L."/>
            <person name="Dupont P.Y."/>
            <person name="Berry D."/>
            <person name="Ram A."/>
            <person name="Scott B."/>
            <person name="Cox M.P."/>
        </authorList>
    </citation>
    <scope>NUCLEOTIDE SEQUENCE [LARGE SCALE GENOMIC DNA]</scope>
    <source>
        <strain evidence="2 3">Fl1</strain>
    </source>
</reference>
<dbReference type="EMBL" id="CP031390">
    <property type="protein sequence ID" value="QPH16282.1"/>
    <property type="molecule type" value="Genomic_DNA"/>
</dbReference>
<gene>
    <name evidence="2" type="ORF">C2857_000889</name>
</gene>
<organism evidence="2 3">
    <name type="scientific">Epichloe festucae (strain Fl1)</name>
    <dbReference type="NCBI Taxonomy" id="877507"/>
    <lineage>
        <taxon>Eukaryota</taxon>
        <taxon>Fungi</taxon>
        <taxon>Dikarya</taxon>
        <taxon>Ascomycota</taxon>
        <taxon>Pezizomycotina</taxon>
        <taxon>Sordariomycetes</taxon>
        <taxon>Hypocreomycetidae</taxon>
        <taxon>Hypocreales</taxon>
        <taxon>Clavicipitaceae</taxon>
        <taxon>Epichloe</taxon>
    </lineage>
</organism>
<proteinExistence type="predicted"/>
<feature type="region of interest" description="Disordered" evidence="1">
    <location>
        <begin position="15"/>
        <end position="60"/>
    </location>
</feature>
<feature type="compositionally biased region" description="Acidic residues" evidence="1">
    <location>
        <begin position="41"/>
        <end position="59"/>
    </location>
</feature>
<dbReference type="AlphaFoldDB" id="A0A7U3Q189"/>
<keyword evidence="3" id="KW-1185">Reference proteome</keyword>
<evidence type="ECO:0000256" key="1">
    <source>
        <dbReference type="SAM" id="MobiDB-lite"/>
    </source>
</evidence>
<evidence type="ECO:0000313" key="3">
    <source>
        <dbReference type="Proteomes" id="UP000594364"/>
    </source>
</evidence>
<evidence type="ECO:0000313" key="2">
    <source>
        <dbReference type="EMBL" id="QPH16282.1"/>
    </source>
</evidence>
<dbReference type="Proteomes" id="UP000594364">
    <property type="component" value="Chromosome 6"/>
</dbReference>
<protein>
    <submittedName>
        <fullName evidence="2">Uncharacterized protein</fullName>
    </submittedName>
</protein>
<sequence>MTHLPTTVIIAMLSRDAGSRMTSHNTTEQEDPTLELPPTDSESDVDVNEDAPSDWDEEEEMKKWLSTTYEPGSRSPMKEPLTAPWDLSISDADVEKLKVGFKPHSMDDKWDILVENPDKDGNLSIHIIRSWLQEECYILHIAPKQSSDDGGGEGGGGGAKVQGITWEGNKAGLQCDAQQAKKEAVMLARSLLQCEFEKLPHYPSSVFWDPNAYKKLDVK</sequence>
<dbReference type="OrthoDB" id="4521980at2759"/>